<sequence>MRVAVVTESFLPRVNGVTNSVCRVLEHLERRGHEALIIAPGPGPEAYAGFPVTVVPGVGLPGYNSFVLGLPTKAVERRLREFAPDVVHLASPVALGAAGARAARKMGVPSVAVFQTDLAGFARRYGFRGTDKTIWSWLRHVHRQAARTLVPSSATYKQLDERGFPGLAMWRRGVDAERFQPSRRSEALRRELAPNGEVLVGFVGRLASEKRVELLACLADVPNVKLVVVGEGPAEKKLRSMLPDAAFLGFLDGQRLAEAYASLDVFVHTGPDETFCQAVQEAMASGLPVVAPAAGGPVDLVTPEETGLLFEPNDMDALRACVVRLAEDAELRTRWGAASRLSVEHRSWTAVGDELLRHYAEVCREHAPRSGPQLPVPAARLARVYEFGGDGQKAAAA</sequence>
<feature type="domain" description="Glycosyl transferase family 1" evidence="3">
    <location>
        <begin position="189"/>
        <end position="340"/>
    </location>
</feature>
<dbReference type="Gene3D" id="3.40.50.2000">
    <property type="entry name" value="Glycogen Phosphorylase B"/>
    <property type="match status" value="2"/>
</dbReference>
<name>A0A941E5I0_9ACTN</name>
<evidence type="ECO:0000256" key="2">
    <source>
        <dbReference type="ARBA" id="ARBA00022679"/>
    </source>
</evidence>
<dbReference type="InterPro" id="IPR050194">
    <property type="entry name" value="Glycosyltransferase_grp1"/>
</dbReference>
<protein>
    <submittedName>
        <fullName evidence="5">Glycosyltransferase family 1 protein</fullName>
    </submittedName>
</protein>
<dbReference type="InterPro" id="IPR028098">
    <property type="entry name" value="Glyco_trans_4-like_N"/>
</dbReference>
<accession>A0A941E5I0</accession>
<dbReference type="Pfam" id="PF00534">
    <property type="entry name" value="Glycos_transf_1"/>
    <property type="match status" value="1"/>
</dbReference>
<dbReference type="SUPFAM" id="SSF53756">
    <property type="entry name" value="UDP-Glycosyltransferase/glycogen phosphorylase"/>
    <property type="match status" value="1"/>
</dbReference>
<evidence type="ECO:0000313" key="6">
    <source>
        <dbReference type="Proteomes" id="UP000676325"/>
    </source>
</evidence>
<proteinExistence type="predicted"/>
<dbReference type="EMBL" id="JAGSOH010000006">
    <property type="protein sequence ID" value="MBR7825501.1"/>
    <property type="molecule type" value="Genomic_DNA"/>
</dbReference>
<dbReference type="CDD" id="cd03814">
    <property type="entry name" value="GT4-like"/>
    <property type="match status" value="1"/>
</dbReference>
<dbReference type="AlphaFoldDB" id="A0A941E5I0"/>
<keyword evidence="1" id="KW-0328">Glycosyltransferase</keyword>
<dbReference type="Proteomes" id="UP000676325">
    <property type="component" value="Unassembled WGS sequence"/>
</dbReference>
<evidence type="ECO:0000259" key="3">
    <source>
        <dbReference type="Pfam" id="PF00534"/>
    </source>
</evidence>
<dbReference type="GO" id="GO:0016758">
    <property type="term" value="F:hexosyltransferase activity"/>
    <property type="evidence" value="ECO:0007669"/>
    <property type="project" value="TreeGrafter"/>
</dbReference>
<gene>
    <name evidence="5" type="ORF">KDK95_04230</name>
</gene>
<dbReference type="InterPro" id="IPR001296">
    <property type="entry name" value="Glyco_trans_1"/>
</dbReference>
<keyword evidence="2" id="KW-0808">Transferase</keyword>
<keyword evidence="6" id="KW-1185">Reference proteome</keyword>
<dbReference type="Pfam" id="PF13439">
    <property type="entry name" value="Glyco_transf_4"/>
    <property type="match status" value="1"/>
</dbReference>
<evidence type="ECO:0000259" key="4">
    <source>
        <dbReference type="Pfam" id="PF13439"/>
    </source>
</evidence>
<comment type="caution">
    <text evidence="5">The sequence shown here is derived from an EMBL/GenBank/DDBJ whole genome shotgun (WGS) entry which is preliminary data.</text>
</comment>
<evidence type="ECO:0000313" key="5">
    <source>
        <dbReference type="EMBL" id="MBR7825501.1"/>
    </source>
</evidence>
<feature type="domain" description="Glycosyltransferase subfamily 4-like N-terminal" evidence="4">
    <location>
        <begin position="14"/>
        <end position="178"/>
    </location>
</feature>
<dbReference type="PANTHER" id="PTHR45947">
    <property type="entry name" value="SULFOQUINOVOSYL TRANSFERASE SQD2"/>
    <property type="match status" value="1"/>
</dbReference>
<evidence type="ECO:0000256" key="1">
    <source>
        <dbReference type="ARBA" id="ARBA00022676"/>
    </source>
</evidence>
<dbReference type="GO" id="GO:1901137">
    <property type="term" value="P:carbohydrate derivative biosynthetic process"/>
    <property type="evidence" value="ECO:0007669"/>
    <property type="project" value="UniProtKB-ARBA"/>
</dbReference>
<reference evidence="5" key="1">
    <citation type="submission" date="2021-04" db="EMBL/GenBank/DDBJ databases">
        <title>Genome based classification of Actinospica acidithermotolerans sp. nov., an actinobacterium isolated from an Indonesian hot spring.</title>
        <authorList>
            <person name="Kusuma A.B."/>
            <person name="Putra K.E."/>
            <person name="Nafisah S."/>
            <person name="Loh J."/>
            <person name="Nouioui I."/>
            <person name="Goodfellow M."/>
        </authorList>
    </citation>
    <scope>NUCLEOTIDE SEQUENCE</scope>
    <source>
        <strain evidence="5">MGRD01-02</strain>
    </source>
</reference>
<dbReference type="PANTHER" id="PTHR45947:SF3">
    <property type="entry name" value="SULFOQUINOVOSYL TRANSFERASE SQD2"/>
    <property type="match status" value="1"/>
</dbReference>
<organism evidence="5 6">
    <name type="scientific">Actinospica acidithermotolerans</name>
    <dbReference type="NCBI Taxonomy" id="2828514"/>
    <lineage>
        <taxon>Bacteria</taxon>
        <taxon>Bacillati</taxon>
        <taxon>Actinomycetota</taxon>
        <taxon>Actinomycetes</taxon>
        <taxon>Catenulisporales</taxon>
        <taxon>Actinospicaceae</taxon>
        <taxon>Actinospica</taxon>
    </lineage>
</organism>